<protein>
    <submittedName>
        <fullName evidence="1">Uncharacterized protein</fullName>
    </submittedName>
</protein>
<proteinExistence type="predicted"/>
<sequence>MVIFPHHAGIMTTLDKILLVGCHVNIYTHKQLQWNQFFDPKLPLSFASV</sequence>
<dbReference type="AlphaFoldDB" id="A0A2P2NNE2"/>
<organism evidence="1">
    <name type="scientific">Rhizophora mucronata</name>
    <name type="common">Asiatic mangrove</name>
    <dbReference type="NCBI Taxonomy" id="61149"/>
    <lineage>
        <taxon>Eukaryota</taxon>
        <taxon>Viridiplantae</taxon>
        <taxon>Streptophyta</taxon>
        <taxon>Embryophyta</taxon>
        <taxon>Tracheophyta</taxon>
        <taxon>Spermatophyta</taxon>
        <taxon>Magnoliopsida</taxon>
        <taxon>eudicotyledons</taxon>
        <taxon>Gunneridae</taxon>
        <taxon>Pentapetalae</taxon>
        <taxon>rosids</taxon>
        <taxon>fabids</taxon>
        <taxon>Malpighiales</taxon>
        <taxon>Rhizophoraceae</taxon>
        <taxon>Rhizophora</taxon>
    </lineage>
</organism>
<evidence type="ECO:0000313" key="1">
    <source>
        <dbReference type="EMBL" id="MBX43993.1"/>
    </source>
</evidence>
<accession>A0A2P2NNE2</accession>
<name>A0A2P2NNE2_RHIMU</name>
<dbReference type="EMBL" id="GGEC01063509">
    <property type="protein sequence ID" value="MBX43993.1"/>
    <property type="molecule type" value="Transcribed_RNA"/>
</dbReference>
<reference evidence="1" key="1">
    <citation type="submission" date="2018-02" db="EMBL/GenBank/DDBJ databases">
        <title>Rhizophora mucronata_Transcriptome.</title>
        <authorList>
            <person name="Meera S.P."/>
            <person name="Sreeshan A."/>
            <person name="Augustine A."/>
        </authorList>
    </citation>
    <scope>NUCLEOTIDE SEQUENCE</scope>
    <source>
        <tissue evidence="1">Leaf</tissue>
    </source>
</reference>